<dbReference type="CDD" id="cd00085">
    <property type="entry name" value="HNHc"/>
    <property type="match status" value="1"/>
</dbReference>
<dbReference type="InterPro" id="IPR003615">
    <property type="entry name" value="HNH_nuc"/>
</dbReference>
<dbReference type="Pfam" id="PF01844">
    <property type="entry name" value="HNH"/>
    <property type="match status" value="1"/>
</dbReference>
<keyword evidence="2" id="KW-0540">Nuclease</keyword>
<comment type="caution">
    <text evidence="2">The sequence shown here is derived from an EMBL/GenBank/DDBJ whole genome shotgun (WGS) entry which is preliminary data.</text>
</comment>
<name>A0ABW3AED4_9MICO</name>
<dbReference type="Gene3D" id="1.10.30.50">
    <property type="match status" value="1"/>
</dbReference>
<reference evidence="3" key="1">
    <citation type="journal article" date="2019" name="Int. J. Syst. Evol. Microbiol.">
        <title>The Global Catalogue of Microorganisms (GCM) 10K type strain sequencing project: providing services to taxonomists for standard genome sequencing and annotation.</title>
        <authorList>
            <consortium name="The Broad Institute Genomics Platform"/>
            <consortium name="The Broad Institute Genome Sequencing Center for Infectious Disease"/>
            <person name="Wu L."/>
            <person name="Ma J."/>
        </authorList>
    </citation>
    <scope>NUCLEOTIDE SEQUENCE [LARGE SCALE GENOMIC DNA]</scope>
    <source>
        <strain evidence="3">CCUG 54523</strain>
    </source>
</reference>
<keyword evidence="2" id="KW-0378">Hydrolase</keyword>
<feature type="domain" description="HNH" evidence="1">
    <location>
        <begin position="58"/>
        <end position="104"/>
    </location>
</feature>
<dbReference type="RefSeq" id="WP_204979862.1">
    <property type="nucleotide sequence ID" value="NZ_JBHTII010000001.1"/>
</dbReference>
<sequence>MPPLGEFRFAMPLPVRITGRSSSITNSFVNGIIPVIRPTAEQIEQALAILGMDEVVRCAYCGDPATEWDHLRPLVSGQRPTGYISEIHNLVPSCGKCNQSKGNKPWRDWMLGTAPRSPASRGVPGLEEKMSRIEDYEKWGSASRVDMADVAGAELWAAHWENHSAILELMRQAEGTARAIRQRIAEASAQIEPPIVADSSVAES</sequence>
<evidence type="ECO:0000259" key="1">
    <source>
        <dbReference type="Pfam" id="PF01844"/>
    </source>
</evidence>
<dbReference type="Proteomes" id="UP001597055">
    <property type="component" value="Unassembled WGS sequence"/>
</dbReference>
<accession>A0ABW3AED4</accession>
<dbReference type="GO" id="GO:0004519">
    <property type="term" value="F:endonuclease activity"/>
    <property type="evidence" value="ECO:0007669"/>
    <property type="project" value="UniProtKB-KW"/>
</dbReference>
<organism evidence="2 3">
    <name type="scientific">Microbacterium insulae</name>
    <dbReference type="NCBI Taxonomy" id="483014"/>
    <lineage>
        <taxon>Bacteria</taxon>
        <taxon>Bacillati</taxon>
        <taxon>Actinomycetota</taxon>
        <taxon>Actinomycetes</taxon>
        <taxon>Micrococcales</taxon>
        <taxon>Microbacteriaceae</taxon>
        <taxon>Microbacterium</taxon>
    </lineage>
</organism>
<evidence type="ECO:0000313" key="2">
    <source>
        <dbReference type="EMBL" id="MFD0788939.1"/>
    </source>
</evidence>
<dbReference type="EMBL" id="JBHTII010000001">
    <property type="protein sequence ID" value="MFD0788939.1"/>
    <property type="molecule type" value="Genomic_DNA"/>
</dbReference>
<evidence type="ECO:0000313" key="3">
    <source>
        <dbReference type="Proteomes" id="UP001597055"/>
    </source>
</evidence>
<gene>
    <name evidence="2" type="ORF">ACFQ0P_00905</name>
</gene>
<keyword evidence="2" id="KW-0255">Endonuclease</keyword>
<proteinExistence type="predicted"/>
<dbReference type="InterPro" id="IPR002711">
    <property type="entry name" value="HNH"/>
</dbReference>
<keyword evidence="3" id="KW-1185">Reference proteome</keyword>
<protein>
    <submittedName>
        <fullName evidence="2">HNH endonuclease</fullName>
    </submittedName>
</protein>